<name>A0A2X2BCI7_PROMI</name>
<dbReference type="EMBL" id="UAUE01000001">
    <property type="protein sequence ID" value="SPY93872.1"/>
    <property type="molecule type" value="Genomic_DNA"/>
</dbReference>
<reference evidence="2 3" key="1">
    <citation type="submission" date="2018-06" db="EMBL/GenBank/DDBJ databases">
        <authorList>
            <consortium name="Pathogen Informatics"/>
            <person name="Doyle S."/>
        </authorList>
    </citation>
    <scope>NUCLEOTIDE SEQUENCE [LARGE SCALE GENOMIC DNA]</scope>
    <source>
        <strain evidence="2 3">NCTC10975</strain>
    </source>
</reference>
<organism evidence="2 3">
    <name type="scientific">Proteus mirabilis</name>
    <dbReference type="NCBI Taxonomy" id="584"/>
    <lineage>
        <taxon>Bacteria</taxon>
        <taxon>Pseudomonadati</taxon>
        <taxon>Pseudomonadota</taxon>
        <taxon>Gammaproteobacteria</taxon>
        <taxon>Enterobacterales</taxon>
        <taxon>Morganellaceae</taxon>
        <taxon>Proteus</taxon>
    </lineage>
</organism>
<evidence type="ECO:0000313" key="3">
    <source>
        <dbReference type="Proteomes" id="UP000251485"/>
    </source>
</evidence>
<dbReference type="InterPro" id="IPR008928">
    <property type="entry name" value="6-hairpin_glycosidase_sf"/>
</dbReference>
<dbReference type="Pfam" id="PF07470">
    <property type="entry name" value="Glyco_hydro_88"/>
    <property type="match status" value="1"/>
</dbReference>
<evidence type="ECO:0000313" key="2">
    <source>
        <dbReference type="EMBL" id="SPY93872.1"/>
    </source>
</evidence>
<evidence type="ECO:0000256" key="1">
    <source>
        <dbReference type="ARBA" id="ARBA00022801"/>
    </source>
</evidence>
<dbReference type="GO" id="GO:0016787">
    <property type="term" value="F:hydrolase activity"/>
    <property type="evidence" value="ECO:0007669"/>
    <property type="project" value="UniProtKB-KW"/>
</dbReference>
<dbReference type="Proteomes" id="UP000251485">
    <property type="component" value="Unassembled WGS sequence"/>
</dbReference>
<proteinExistence type="predicted"/>
<sequence>MEHANTEALQRDLVLQNMKRVYRYQSAHQVRSVRRRSGKTRFIKDTDWERGVLWTCVSAAWQATQDKEYLNGVLNYTLHTGFRTGPNARFADDHVCAQAYLAISPLFEQSEILEPTIKAFDIMLNDPKTRA</sequence>
<dbReference type="InterPro" id="IPR012341">
    <property type="entry name" value="6hp_glycosidase-like_sf"/>
</dbReference>
<dbReference type="Gene3D" id="1.50.10.10">
    <property type="match status" value="1"/>
</dbReference>
<dbReference type="InterPro" id="IPR010905">
    <property type="entry name" value="Glyco_hydro_88"/>
</dbReference>
<dbReference type="GO" id="GO:0005975">
    <property type="term" value="P:carbohydrate metabolic process"/>
    <property type="evidence" value="ECO:0007669"/>
    <property type="project" value="InterPro"/>
</dbReference>
<dbReference type="SUPFAM" id="SSF48208">
    <property type="entry name" value="Six-hairpin glycosidases"/>
    <property type="match status" value="1"/>
</dbReference>
<protein>
    <submittedName>
        <fullName evidence="2">Gycosyl hydrolase</fullName>
    </submittedName>
</protein>
<gene>
    <name evidence="2" type="ORF">NCTC10975_00197</name>
</gene>
<accession>A0A2X2BCI7</accession>
<dbReference type="AlphaFoldDB" id="A0A2X2BCI7"/>
<keyword evidence="1 2" id="KW-0378">Hydrolase</keyword>